<reference evidence="2 3" key="1">
    <citation type="submission" date="2022-11" db="EMBL/GenBank/DDBJ databases">
        <authorList>
            <person name="Naknaen A."/>
            <person name="Wannasrichan W."/>
            <person name="Poochit P."/>
            <person name="Chaikeeratisak V."/>
        </authorList>
    </citation>
    <scope>NUCLEOTIDE SEQUENCE [LARGE SCALE GENOMIC DNA]</scope>
</reference>
<gene>
    <name evidence="2" type="ORF">DOEKDBNA_00164</name>
</gene>
<keyword evidence="3" id="KW-1185">Reference proteome</keyword>
<dbReference type="EMBL" id="OP875100">
    <property type="protein sequence ID" value="WFG74205.1"/>
    <property type="molecule type" value="Genomic_DNA"/>
</dbReference>
<sequence>MSEWISLKKERPGDEHYGRYLIIYTWSSARLNFIVEADIWLGSQFEFWGDKVSHWMLLPEPPDA</sequence>
<evidence type="ECO:0000259" key="1">
    <source>
        <dbReference type="Pfam" id="PF04448"/>
    </source>
</evidence>
<dbReference type="InterPro" id="IPR007539">
    <property type="entry name" value="DUF551"/>
</dbReference>
<accession>A0A9Y1R0B1</accession>
<protein>
    <recommendedName>
        <fullName evidence="1">DUF551 domain-containing protein</fullName>
    </recommendedName>
</protein>
<name>A0A9Y1R0B1_9CAUD</name>
<organism evidence="2 3">
    <name type="scientific">Pseudomonas phage SPA01</name>
    <dbReference type="NCBI Taxonomy" id="3003719"/>
    <lineage>
        <taxon>Viruses</taxon>
        <taxon>Duplodnaviria</taxon>
        <taxon>Heunggongvirae</taxon>
        <taxon>Uroviricota</taxon>
        <taxon>Caudoviricetes</taxon>
        <taxon>Vandenendeviridae</taxon>
        <taxon>Skurskavirinae</taxon>
        <taxon>Pakpunavirus</taxon>
        <taxon>Pakpunavirus SPA01</taxon>
    </lineage>
</organism>
<dbReference type="Pfam" id="PF04448">
    <property type="entry name" value="DUF551"/>
    <property type="match status" value="1"/>
</dbReference>
<feature type="domain" description="DUF551" evidence="1">
    <location>
        <begin position="4"/>
        <end position="62"/>
    </location>
</feature>
<proteinExistence type="predicted"/>
<dbReference type="Proteomes" id="UP001213466">
    <property type="component" value="Segment"/>
</dbReference>
<evidence type="ECO:0000313" key="3">
    <source>
        <dbReference type="Proteomes" id="UP001213466"/>
    </source>
</evidence>
<evidence type="ECO:0000313" key="2">
    <source>
        <dbReference type="EMBL" id="WFG74205.1"/>
    </source>
</evidence>